<dbReference type="SUPFAM" id="SSF53474">
    <property type="entry name" value="alpha/beta-Hydrolases"/>
    <property type="match status" value="1"/>
</dbReference>
<organism evidence="1 2">
    <name type="scientific">Methylobacterium crusticola</name>
    <dbReference type="NCBI Taxonomy" id="1697972"/>
    <lineage>
        <taxon>Bacteria</taxon>
        <taxon>Pseudomonadati</taxon>
        <taxon>Pseudomonadota</taxon>
        <taxon>Alphaproteobacteria</taxon>
        <taxon>Hyphomicrobiales</taxon>
        <taxon>Methylobacteriaceae</taxon>
        <taxon>Methylobacterium</taxon>
    </lineage>
</organism>
<dbReference type="Pfam" id="PF26363">
    <property type="entry name" value="Phospholipase-like"/>
    <property type="match status" value="1"/>
</dbReference>
<keyword evidence="2" id="KW-1185">Reference proteome</keyword>
<accession>A0ABQ4QU90</accession>
<evidence type="ECO:0008006" key="3">
    <source>
        <dbReference type="Google" id="ProtNLM"/>
    </source>
</evidence>
<sequence>MAESMLQQYYDVSHWMYGRPDSDLPLPIPDNLSLYSYQGITLDSGLLSSGFHGTAFVTNDADPRIIIGFEGTDTAGARERPLFLLAQIEADLALYRGLVPQALRDAGTFTAQVLAATDAQHIARDHVTVTGHSLGAGEAAYVAARENLGGTTFAAPGLPPGAVPAAASPEDLTNYVEFGDPVANYSATPVNYEGAFLFEDGIARYGDPTYVGVDSEKDLLRGALGAAGAQFEPGTTVAQRAAGLAAFGALAAEYHPLTTYGGDLDLASSVPEADASRIIGGDDYRLLLGDLADGSFLVKDAYYAITNPDVRAAGIDAETHYDAFGWREGRDPNAVFSTTGYLAANPHVAASGINPLTQFDQGGWREGRDPGAGFDAELYLARNPDVQAAGVDPLAHYLAFGQAEGREAYAAVGRAGDLTAHPGFDAEYYLLANPDVARAAREAGAGAFELAYRHYATLGWREGRDPNAAFDTRGYLAAYADVAAAGIDPLLHYDQFGWRENRDPSRQLDTSAYLAANPDVAGAGIDPMLHYLQFGAREGRASLDDGAFDPPGRA</sequence>
<reference evidence="1" key="1">
    <citation type="journal article" date="2021" name="Front. Microbiol.">
        <title>Comprehensive Comparative Genomics and Phenotyping of Methylobacterium Species.</title>
        <authorList>
            <person name="Alessa O."/>
            <person name="Ogura Y."/>
            <person name="Fujitani Y."/>
            <person name="Takami H."/>
            <person name="Hayashi T."/>
            <person name="Sahin N."/>
            <person name="Tani A."/>
        </authorList>
    </citation>
    <scope>NUCLEOTIDE SEQUENCE</scope>
    <source>
        <strain evidence="1">KCTC 52305</strain>
    </source>
</reference>
<gene>
    <name evidence="1" type="ORF">OPKNFCMD_0963</name>
</gene>
<dbReference type="Proteomes" id="UP001055167">
    <property type="component" value="Unassembled WGS sequence"/>
</dbReference>
<dbReference type="EMBL" id="BPQH01000002">
    <property type="protein sequence ID" value="GJD48246.1"/>
    <property type="molecule type" value="Genomic_DNA"/>
</dbReference>
<protein>
    <recommendedName>
        <fullName evidence="3">Fungal lipase-like domain-containing protein</fullName>
    </recommendedName>
</protein>
<evidence type="ECO:0000313" key="1">
    <source>
        <dbReference type="EMBL" id="GJD48246.1"/>
    </source>
</evidence>
<proteinExistence type="predicted"/>
<dbReference type="Gene3D" id="3.40.50.1820">
    <property type="entry name" value="alpha/beta hydrolase"/>
    <property type="match status" value="1"/>
</dbReference>
<dbReference type="RefSeq" id="WP_128562958.1">
    <property type="nucleotide sequence ID" value="NZ_BPQH01000002.1"/>
</dbReference>
<comment type="caution">
    <text evidence="1">The sequence shown here is derived from an EMBL/GenBank/DDBJ whole genome shotgun (WGS) entry which is preliminary data.</text>
</comment>
<reference evidence="1" key="2">
    <citation type="submission" date="2021-08" db="EMBL/GenBank/DDBJ databases">
        <authorList>
            <person name="Tani A."/>
            <person name="Ola A."/>
            <person name="Ogura Y."/>
            <person name="Katsura K."/>
            <person name="Hayashi T."/>
        </authorList>
    </citation>
    <scope>NUCLEOTIDE SEQUENCE</scope>
    <source>
        <strain evidence="1">KCTC 52305</strain>
    </source>
</reference>
<name>A0ABQ4QU90_9HYPH</name>
<dbReference type="InterPro" id="IPR029058">
    <property type="entry name" value="AB_hydrolase_fold"/>
</dbReference>
<evidence type="ECO:0000313" key="2">
    <source>
        <dbReference type="Proteomes" id="UP001055167"/>
    </source>
</evidence>